<dbReference type="Proteomes" id="UP000326344">
    <property type="component" value="Unassembled WGS sequence"/>
</dbReference>
<evidence type="ECO:0000313" key="1">
    <source>
        <dbReference type="EMBL" id="KAA9356483.1"/>
    </source>
</evidence>
<dbReference type="InterPro" id="IPR006439">
    <property type="entry name" value="HAD-SF_hydro_IA"/>
</dbReference>
<accession>A0A5N1JRN1</accession>
<dbReference type="PANTHER" id="PTHR43611:SF3">
    <property type="entry name" value="FLAVIN MONONUCLEOTIDE HYDROLASE 1, CHLOROPLATIC"/>
    <property type="match status" value="1"/>
</dbReference>
<name>A0A5N1JRN1_9BACT</name>
<dbReference type="SFLD" id="SFLDG01129">
    <property type="entry name" value="C1.5:_HAD__Beta-PGM__Phosphata"/>
    <property type="match status" value="1"/>
</dbReference>
<dbReference type="PRINTS" id="PR00413">
    <property type="entry name" value="HADHALOGNASE"/>
</dbReference>
<dbReference type="Gene3D" id="3.40.50.1000">
    <property type="entry name" value="HAD superfamily/HAD-like"/>
    <property type="match status" value="1"/>
</dbReference>
<dbReference type="SUPFAM" id="SSF56784">
    <property type="entry name" value="HAD-like"/>
    <property type="match status" value="1"/>
</dbReference>
<dbReference type="RefSeq" id="WP_150874638.1">
    <property type="nucleotide sequence ID" value="NZ_VTWS01000001.1"/>
</dbReference>
<dbReference type="Gene3D" id="1.10.150.240">
    <property type="entry name" value="Putative phosphatase, domain 2"/>
    <property type="match status" value="1"/>
</dbReference>
<dbReference type="InterPro" id="IPR023198">
    <property type="entry name" value="PGP-like_dom2"/>
</dbReference>
<dbReference type="PANTHER" id="PTHR43611">
    <property type="entry name" value="ALPHA-D-GLUCOSE 1-PHOSPHATE PHOSPHATASE"/>
    <property type="match status" value="1"/>
</dbReference>
<dbReference type="NCBIfam" id="TIGR01509">
    <property type="entry name" value="HAD-SF-IA-v3"/>
    <property type="match status" value="1"/>
</dbReference>
<organism evidence="1 2">
    <name type="scientific">Larkinella humicola</name>
    <dbReference type="NCBI Taxonomy" id="2607654"/>
    <lineage>
        <taxon>Bacteria</taxon>
        <taxon>Pseudomonadati</taxon>
        <taxon>Bacteroidota</taxon>
        <taxon>Cytophagia</taxon>
        <taxon>Cytophagales</taxon>
        <taxon>Spirosomataceae</taxon>
        <taxon>Larkinella</taxon>
    </lineage>
</organism>
<dbReference type="InterPro" id="IPR036412">
    <property type="entry name" value="HAD-like_sf"/>
</dbReference>
<protein>
    <submittedName>
        <fullName evidence="1">HAD family phosphatase</fullName>
    </submittedName>
</protein>
<dbReference type="AlphaFoldDB" id="A0A5N1JRN1"/>
<proteinExistence type="predicted"/>
<comment type="caution">
    <text evidence="1">The sequence shown here is derived from an EMBL/GenBank/DDBJ whole genome shotgun (WGS) entry which is preliminary data.</text>
</comment>
<reference evidence="1 2" key="1">
    <citation type="submission" date="2019-09" db="EMBL/GenBank/DDBJ databases">
        <title>Genome Sequence of Larkinella sp MA1.</title>
        <authorList>
            <person name="Srinivasan S."/>
        </authorList>
    </citation>
    <scope>NUCLEOTIDE SEQUENCE [LARGE SCALE GENOMIC DNA]</scope>
    <source>
        <strain evidence="1 2">MA1</strain>
    </source>
</reference>
<gene>
    <name evidence="1" type="ORF">F0P93_01650</name>
</gene>
<dbReference type="SFLD" id="SFLDS00003">
    <property type="entry name" value="Haloacid_Dehalogenase"/>
    <property type="match status" value="1"/>
</dbReference>
<dbReference type="EMBL" id="VTWS01000001">
    <property type="protein sequence ID" value="KAA9356483.1"/>
    <property type="molecule type" value="Genomic_DNA"/>
</dbReference>
<dbReference type="InterPro" id="IPR023214">
    <property type="entry name" value="HAD_sf"/>
</dbReference>
<dbReference type="Pfam" id="PF00702">
    <property type="entry name" value="Hydrolase"/>
    <property type="match status" value="1"/>
</dbReference>
<evidence type="ECO:0000313" key="2">
    <source>
        <dbReference type="Proteomes" id="UP000326344"/>
    </source>
</evidence>
<sequence length="218" mass="25446">MDLAPLKILFLDVGGVLLTNGWGHESRQRAADTFGFDYSEMDVLHDFMFNTYEIGRITLDEYLDTVVFSQPRDFTREDFKAFMFAQSLELPNMLQWLTEWKNENRGIRIISINNEGRELNEYRIKKFKLHRCFDAFISSCEVGMRKPDPGIFRLAMGVAQARPEQCVYFDDRLMLVEAARKLGINALHHQTFESTKAILEKLKNQPINLHEFNGRNEV</sequence>
<keyword evidence="2" id="KW-1185">Reference proteome</keyword>
<dbReference type="CDD" id="cd02603">
    <property type="entry name" value="HAD_sEH-N_like"/>
    <property type="match status" value="1"/>
</dbReference>